<dbReference type="Pfam" id="PF02144">
    <property type="entry name" value="Rad1"/>
    <property type="match status" value="2"/>
</dbReference>
<name>A0A2X0MJ52_9BASI</name>
<reference evidence="7 8" key="1">
    <citation type="submission" date="2016-11" db="EMBL/GenBank/DDBJ databases">
        <authorList>
            <person name="Jaros S."/>
            <person name="Januszkiewicz K."/>
            <person name="Wedrychowicz H."/>
        </authorList>
    </citation>
    <scope>NUCLEOTIDE SEQUENCE [LARGE SCALE GENOMIC DNA]</scope>
</reference>
<dbReference type="PANTHER" id="PTHR10870:SF0">
    <property type="entry name" value="CELL CYCLE CHECKPOINT PROTEIN RAD1"/>
    <property type="match status" value="1"/>
</dbReference>
<dbReference type="GO" id="GO:0030896">
    <property type="term" value="C:checkpoint clamp complex"/>
    <property type="evidence" value="ECO:0007669"/>
    <property type="project" value="TreeGrafter"/>
</dbReference>
<feature type="compositionally biased region" description="Gly residues" evidence="6">
    <location>
        <begin position="150"/>
        <end position="162"/>
    </location>
</feature>
<keyword evidence="8" id="KW-1185">Reference proteome</keyword>
<evidence type="ECO:0000256" key="6">
    <source>
        <dbReference type="SAM" id="MobiDB-lite"/>
    </source>
</evidence>
<dbReference type="Proteomes" id="UP000249464">
    <property type="component" value="Unassembled WGS sequence"/>
</dbReference>
<feature type="compositionally biased region" description="Low complexity" evidence="6">
    <location>
        <begin position="135"/>
        <end position="149"/>
    </location>
</feature>
<feature type="compositionally biased region" description="Basic and acidic residues" evidence="6">
    <location>
        <begin position="182"/>
        <end position="193"/>
    </location>
</feature>
<sequence length="443" mass="48002">MLHVQILRATIKDVRSLASMLRALSFRPTAVVEMRQAGIKFTVELGRSVQANAYLQAEAFDSYQFSLNPPGPSATLNRRDEQLDAPSSDSDDPFQVELADEDINGDNAPFVAFGVSISTILECLNIFGNAGSGASPSGGSTGFSASSGRQWGGAGAGSGQGAAGTVHASEFGAENRGGGRRRGGDQDRGEREGGSGIGGPGSTTTLEMTYRGEGYPLVLLLEEGGIVTRCEITTYEPDDLMELFFDDQDRVMKFIMKVKASCSMKNRPGPETSDSRYLPIPSQSGWLADAFSELDPSSDRVSFSFSPSNQASTRSKYNRYATEDRLADSSQENEAPLFRLESVGDLGSTEMDYPNDKDVLETFECQGPMRNSYKYSQIQLIQKALNASIKTSLRTAADGLMSFQFMIPIGKRTTKAERDKFAFVEFLADIVFIHLPAMLLLAS</sequence>
<gene>
    <name evidence="7" type="primary">BQ5605_C039g11816</name>
    <name evidence="7" type="ORF">BQ5605_C039G11816</name>
</gene>
<dbReference type="GO" id="GO:0006281">
    <property type="term" value="P:DNA repair"/>
    <property type="evidence" value="ECO:0007669"/>
    <property type="project" value="UniProtKB-KW"/>
</dbReference>
<comment type="similarity">
    <text evidence="2">Belongs to the rad1 family.</text>
</comment>
<dbReference type="GO" id="GO:0000077">
    <property type="term" value="P:DNA damage checkpoint signaling"/>
    <property type="evidence" value="ECO:0007669"/>
    <property type="project" value="InterPro"/>
</dbReference>
<dbReference type="SUPFAM" id="SSF55979">
    <property type="entry name" value="DNA clamp"/>
    <property type="match status" value="1"/>
</dbReference>
<keyword evidence="3" id="KW-0227">DNA damage</keyword>
<dbReference type="PANTHER" id="PTHR10870">
    <property type="entry name" value="CELL CYCLE CHECKPOINT PROTEIN RAD1"/>
    <property type="match status" value="1"/>
</dbReference>
<feature type="region of interest" description="Disordered" evidence="6">
    <location>
        <begin position="135"/>
        <end position="206"/>
    </location>
</feature>
<dbReference type="STRING" id="796604.A0A2X0MJ52"/>
<comment type="subcellular location">
    <subcellularLocation>
        <location evidence="1">Nucleus</location>
    </subcellularLocation>
</comment>
<keyword evidence="4" id="KW-0234">DNA repair</keyword>
<keyword evidence="5" id="KW-0539">Nucleus</keyword>
<dbReference type="EMBL" id="FQNC01000060">
    <property type="protein sequence ID" value="SGY90573.1"/>
    <property type="molecule type" value="Genomic_DNA"/>
</dbReference>
<feature type="region of interest" description="Disordered" evidence="6">
    <location>
        <begin position="71"/>
        <end position="94"/>
    </location>
</feature>
<proteinExistence type="inferred from homology"/>
<evidence type="ECO:0000256" key="1">
    <source>
        <dbReference type="ARBA" id="ARBA00004123"/>
    </source>
</evidence>
<dbReference type="InterPro" id="IPR003021">
    <property type="entry name" value="Rad1_Rec1_Rad17"/>
</dbReference>
<accession>A0A2X0MJ52</accession>
<evidence type="ECO:0000313" key="8">
    <source>
        <dbReference type="Proteomes" id="UP000249464"/>
    </source>
</evidence>
<evidence type="ECO:0000256" key="2">
    <source>
        <dbReference type="ARBA" id="ARBA00010991"/>
    </source>
</evidence>
<evidence type="ECO:0000256" key="4">
    <source>
        <dbReference type="ARBA" id="ARBA00023204"/>
    </source>
</evidence>
<protein>
    <submittedName>
        <fullName evidence="7">BQ5605_C039g11816 protein</fullName>
    </submittedName>
</protein>
<evidence type="ECO:0000313" key="7">
    <source>
        <dbReference type="EMBL" id="SGY90573.1"/>
    </source>
</evidence>
<dbReference type="PRINTS" id="PR01245">
    <property type="entry name" value="RAD1REC1"/>
</dbReference>
<evidence type="ECO:0000256" key="3">
    <source>
        <dbReference type="ARBA" id="ARBA00022763"/>
    </source>
</evidence>
<organism evidence="7 8">
    <name type="scientific">Microbotryum silenes-dioicae</name>
    <dbReference type="NCBI Taxonomy" id="796604"/>
    <lineage>
        <taxon>Eukaryota</taxon>
        <taxon>Fungi</taxon>
        <taxon>Dikarya</taxon>
        <taxon>Basidiomycota</taxon>
        <taxon>Pucciniomycotina</taxon>
        <taxon>Microbotryomycetes</taxon>
        <taxon>Microbotryales</taxon>
        <taxon>Microbotryaceae</taxon>
        <taxon>Microbotryum</taxon>
    </lineage>
</organism>
<dbReference type="AlphaFoldDB" id="A0A2X0MJ52"/>
<dbReference type="InterPro" id="IPR046938">
    <property type="entry name" value="DNA_clamp_sf"/>
</dbReference>
<evidence type="ECO:0000256" key="5">
    <source>
        <dbReference type="ARBA" id="ARBA00023242"/>
    </source>
</evidence>
<dbReference type="Gene3D" id="3.70.10.10">
    <property type="match status" value="2"/>
</dbReference>